<comment type="caution">
    <text evidence="7">The sequence shown here is derived from an EMBL/GenBank/DDBJ whole genome shotgun (WGS) entry which is preliminary data.</text>
</comment>
<feature type="domain" description="Histone deacetylase" evidence="6">
    <location>
        <begin position="42"/>
        <end position="374"/>
    </location>
</feature>
<keyword evidence="5" id="KW-0862">Zinc</keyword>
<keyword evidence="8" id="KW-1185">Reference proteome</keyword>
<keyword evidence="4" id="KW-0378">Hydrolase</keyword>
<dbReference type="Proteomes" id="UP000789901">
    <property type="component" value="Unassembled WGS sequence"/>
</dbReference>
<comment type="cofactor">
    <cofactor evidence="1">
        <name>Zn(2+)</name>
        <dbReference type="ChEBI" id="CHEBI:29105"/>
    </cofactor>
</comment>
<protein>
    <submittedName>
        <fullName evidence="7">43729_t:CDS:1</fullName>
    </submittedName>
</protein>
<dbReference type="Pfam" id="PF00850">
    <property type="entry name" value="Hist_deacetyl"/>
    <property type="match status" value="1"/>
</dbReference>
<evidence type="ECO:0000256" key="2">
    <source>
        <dbReference type="ARBA" id="ARBA00005947"/>
    </source>
</evidence>
<dbReference type="InterPro" id="IPR023801">
    <property type="entry name" value="His_deacetylse_dom"/>
</dbReference>
<dbReference type="SUPFAM" id="SSF52768">
    <property type="entry name" value="Arginase/deacetylase"/>
    <property type="match status" value="1"/>
</dbReference>
<accession>A0ABN7UQH7</accession>
<evidence type="ECO:0000313" key="8">
    <source>
        <dbReference type="Proteomes" id="UP000789901"/>
    </source>
</evidence>
<keyword evidence="3" id="KW-0479">Metal-binding</keyword>
<dbReference type="PANTHER" id="PTHR10625:SF17">
    <property type="entry name" value="HISTONE DEACETYLASE 8"/>
    <property type="match status" value="1"/>
</dbReference>
<name>A0ABN7UQH7_GIGMA</name>
<dbReference type="InterPro" id="IPR037138">
    <property type="entry name" value="His_deacetylse_dom_sf"/>
</dbReference>
<evidence type="ECO:0000256" key="5">
    <source>
        <dbReference type="ARBA" id="ARBA00022833"/>
    </source>
</evidence>
<reference evidence="7 8" key="1">
    <citation type="submission" date="2021-06" db="EMBL/GenBank/DDBJ databases">
        <authorList>
            <person name="Kallberg Y."/>
            <person name="Tangrot J."/>
            <person name="Rosling A."/>
        </authorList>
    </citation>
    <scope>NUCLEOTIDE SEQUENCE [LARGE SCALE GENOMIC DNA]</scope>
    <source>
        <strain evidence="7 8">120-4 pot B 10/14</strain>
    </source>
</reference>
<dbReference type="CDD" id="cd10001">
    <property type="entry name" value="HDAC_classII_APAH"/>
    <property type="match status" value="1"/>
</dbReference>
<evidence type="ECO:0000256" key="3">
    <source>
        <dbReference type="ARBA" id="ARBA00022723"/>
    </source>
</evidence>
<evidence type="ECO:0000313" key="7">
    <source>
        <dbReference type="EMBL" id="CAG8652888.1"/>
    </source>
</evidence>
<gene>
    <name evidence="7" type="ORF">GMARGA_LOCUS9450</name>
</gene>
<dbReference type="Gene3D" id="3.40.800.20">
    <property type="entry name" value="Histone deacetylase domain"/>
    <property type="match status" value="1"/>
</dbReference>
<sequence>MAHAPKHEILSGALVDYVGNFITNSNHFYFKWIIMRHELIQQSPSRLTTIVNQLRTQSSSKHFEFLSPSDHGLDAILAIHDVEYIEYLKSAYKEWCEEGGNKNGVIPEAFPHSGFTSVSRDKIKNLKSSIAKAGLYCFDLSCCITEETWDAVYESAQIGISAAKELIKLNNESVCDKGHPLGVFALCRPPGHHANSKISGGGCFLNNAAITAKLLINNLDSNGSARKVVILDIDYHHGNGTQDIFYSQSNPLYVSLHASNDYPWFTGEVTEIGEGEGEGYNVNIPLPEETSDEIYCELLEKVIKERIIPYGANYLLVSLGVDTYKDDPIGGFQMTTDVYKRIGRIIKSIELPTLFVMEGGYYMETLGINVTNVLLGFMDN</sequence>
<organism evidence="7 8">
    <name type="scientific">Gigaspora margarita</name>
    <dbReference type="NCBI Taxonomy" id="4874"/>
    <lineage>
        <taxon>Eukaryota</taxon>
        <taxon>Fungi</taxon>
        <taxon>Fungi incertae sedis</taxon>
        <taxon>Mucoromycota</taxon>
        <taxon>Glomeromycotina</taxon>
        <taxon>Glomeromycetes</taxon>
        <taxon>Diversisporales</taxon>
        <taxon>Gigasporaceae</taxon>
        <taxon>Gigaspora</taxon>
    </lineage>
</organism>
<evidence type="ECO:0000256" key="4">
    <source>
        <dbReference type="ARBA" id="ARBA00022801"/>
    </source>
</evidence>
<evidence type="ECO:0000256" key="1">
    <source>
        <dbReference type="ARBA" id="ARBA00001947"/>
    </source>
</evidence>
<proteinExistence type="inferred from homology"/>
<dbReference type="InterPro" id="IPR023696">
    <property type="entry name" value="Ureohydrolase_dom_sf"/>
</dbReference>
<comment type="similarity">
    <text evidence="2">Belongs to the histone deacetylase family.</text>
</comment>
<dbReference type="PANTHER" id="PTHR10625">
    <property type="entry name" value="HISTONE DEACETYLASE HDAC1-RELATED"/>
    <property type="match status" value="1"/>
</dbReference>
<evidence type="ECO:0000259" key="6">
    <source>
        <dbReference type="Pfam" id="PF00850"/>
    </source>
</evidence>
<dbReference type="EMBL" id="CAJVQB010005086">
    <property type="protein sequence ID" value="CAG8652888.1"/>
    <property type="molecule type" value="Genomic_DNA"/>
</dbReference>